<accession>A0ABS9KT14</accession>
<comment type="caution">
    <text evidence="1">The sequence shown here is derived from an EMBL/GenBank/DDBJ whole genome shotgun (WGS) entry which is preliminary data.</text>
</comment>
<organism evidence="1 2">
    <name type="scientific">Terrimonas ginsenosidimutans</name>
    <dbReference type="NCBI Taxonomy" id="2908004"/>
    <lineage>
        <taxon>Bacteria</taxon>
        <taxon>Pseudomonadati</taxon>
        <taxon>Bacteroidota</taxon>
        <taxon>Chitinophagia</taxon>
        <taxon>Chitinophagales</taxon>
        <taxon>Chitinophagaceae</taxon>
        <taxon>Terrimonas</taxon>
    </lineage>
</organism>
<protein>
    <submittedName>
        <fullName evidence="1">Uncharacterized protein</fullName>
    </submittedName>
</protein>
<keyword evidence="2" id="KW-1185">Reference proteome</keyword>
<reference evidence="1" key="1">
    <citation type="submission" date="2022-01" db="EMBL/GenBank/DDBJ databases">
        <authorList>
            <person name="Jo J.-H."/>
            <person name="Im W.-T."/>
        </authorList>
    </citation>
    <scope>NUCLEOTIDE SEQUENCE</scope>
    <source>
        <strain evidence="1">NA20</strain>
    </source>
</reference>
<proteinExistence type="predicted"/>
<dbReference type="EMBL" id="JAKLTR010000008">
    <property type="protein sequence ID" value="MCG2615469.1"/>
    <property type="molecule type" value="Genomic_DNA"/>
</dbReference>
<dbReference type="RefSeq" id="WP_237873214.1">
    <property type="nucleotide sequence ID" value="NZ_JAKLTR010000008.1"/>
</dbReference>
<gene>
    <name evidence="1" type="ORF">LZZ85_14310</name>
</gene>
<evidence type="ECO:0000313" key="2">
    <source>
        <dbReference type="Proteomes" id="UP001165367"/>
    </source>
</evidence>
<dbReference type="Proteomes" id="UP001165367">
    <property type="component" value="Unassembled WGS sequence"/>
</dbReference>
<name>A0ABS9KT14_9BACT</name>
<sequence length="116" mass="14052">MTYTYVELQRDQSFLHSYVHAMVVIDNGRSFEFIHNFPPCGKVSIDSMLSEWIHSTSNHSANMLALFVRQWRNRRRWLVLKNRHFFDCFILPLTNLQYKGVASEQHSRDEWWIDRF</sequence>
<evidence type="ECO:0000313" key="1">
    <source>
        <dbReference type="EMBL" id="MCG2615469.1"/>
    </source>
</evidence>